<dbReference type="InterPro" id="IPR000089">
    <property type="entry name" value="Biotin_lipoyl"/>
</dbReference>
<dbReference type="HAMAP" id="MF_00272">
    <property type="entry name" value="GcvH"/>
    <property type="match status" value="1"/>
</dbReference>
<dbReference type="GO" id="GO:0019464">
    <property type="term" value="P:glycine decarboxylation via glycine cleavage system"/>
    <property type="evidence" value="ECO:0007669"/>
    <property type="project" value="UniProtKB-UniRule"/>
</dbReference>
<dbReference type="GO" id="GO:0009249">
    <property type="term" value="P:protein lipoylation"/>
    <property type="evidence" value="ECO:0007669"/>
    <property type="project" value="TreeGrafter"/>
</dbReference>
<dbReference type="GeneID" id="32686309"/>
<dbReference type="PANTHER" id="PTHR11715">
    <property type="entry name" value="GLYCINE CLEAVAGE SYSTEM H PROTEIN"/>
    <property type="match status" value="1"/>
</dbReference>
<reference evidence="6 7" key="1">
    <citation type="submission" date="2018-05" db="EMBL/GenBank/DDBJ databases">
        <title>Complete genome sequence of Gordonia terrae NRRL B-16283.</title>
        <authorList>
            <person name="Garlena R.A."/>
            <person name="Russell D.A."/>
            <person name="Hatfull G.F."/>
        </authorList>
    </citation>
    <scope>NUCLEOTIDE SEQUENCE [LARGE SCALE GENOMIC DNA]</scope>
    <source>
        <strain evidence="6 7">NRRL B-16283</strain>
    </source>
</reference>
<evidence type="ECO:0000256" key="1">
    <source>
        <dbReference type="ARBA" id="ARBA00009249"/>
    </source>
</evidence>
<dbReference type="PANTHER" id="PTHR11715:SF3">
    <property type="entry name" value="GLYCINE CLEAVAGE SYSTEM H PROTEIN-RELATED"/>
    <property type="match status" value="1"/>
</dbReference>
<dbReference type="NCBIfam" id="TIGR00527">
    <property type="entry name" value="gcvH"/>
    <property type="match status" value="1"/>
</dbReference>
<evidence type="ECO:0000256" key="4">
    <source>
        <dbReference type="PIRSR" id="PIRSR617453-50"/>
    </source>
</evidence>
<dbReference type="PROSITE" id="PS50968">
    <property type="entry name" value="BIOTINYL_LIPOYL"/>
    <property type="match status" value="1"/>
</dbReference>
<comment type="function">
    <text evidence="3">The glycine cleavage system catalyzes the degradation of glycine. The H protein shuttles the methylamine group of glycine from the P protein to the T protein.</text>
</comment>
<dbReference type="PROSITE" id="PS00189">
    <property type="entry name" value="LIPOYL"/>
    <property type="match status" value="1"/>
</dbReference>
<dbReference type="AlphaFoldDB" id="A0AAD0K7Q0"/>
<gene>
    <name evidence="3 6" type="primary">gcvH</name>
    <name evidence="6" type="ORF">DLJ61_01055</name>
</gene>
<comment type="subunit">
    <text evidence="3">The glycine cleavage system is composed of four proteins: P, T, L and H.</text>
</comment>
<dbReference type="InterPro" id="IPR011053">
    <property type="entry name" value="Single_hybrid_motif"/>
</dbReference>
<dbReference type="CDD" id="cd06848">
    <property type="entry name" value="GCS_H"/>
    <property type="match status" value="1"/>
</dbReference>
<dbReference type="Pfam" id="PF01597">
    <property type="entry name" value="GCV_H"/>
    <property type="match status" value="1"/>
</dbReference>
<evidence type="ECO:0000256" key="2">
    <source>
        <dbReference type="ARBA" id="ARBA00022823"/>
    </source>
</evidence>
<keyword evidence="2 3" id="KW-0450">Lipoyl</keyword>
<name>A0AAD0K7Q0_9ACTN</name>
<evidence type="ECO:0000259" key="5">
    <source>
        <dbReference type="PROSITE" id="PS50968"/>
    </source>
</evidence>
<proteinExistence type="inferred from homology"/>
<dbReference type="SUPFAM" id="SSF51230">
    <property type="entry name" value="Single hybrid motif"/>
    <property type="match status" value="1"/>
</dbReference>
<dbReference type="NCBIfam" id="NF002270">
    <property type="entry name" value="PRK01202.1"/>
    <property type="match status" value="1"/>
</dbReference>
<dbReference type="Proteomes" id="UP000247118">
    <property type="component" value="Chromosome"/>
</dbReference>
<dbReference type="KEGG" id="gta:BCM27_01050"/>
<accession>A0AAD0K7Q0</accession>
<comment type="similarity">
    <text evidence="1 3">Belongs to the GcvH family.</text>
</comment>
<evidence type="ECO:0000313" key="7">
    <source>
        <dbReference type="Proteomes" id="UP000247118"/>
    </source>
</evidence>
<dbReference type="InterPro" id="IPR017453">
    <property type="entry name" value="GCV_H_sub"/>
</dbReference>
<feature type="domain" description="Lipoyl-binding" evidence="5">
    <location>
        <begin position="31"/>
        <end position="113"/>
    </location>
</feature>
<dbReference type="GO" id="GO:0005960">
    <property type="term" value="C:glycine cleavage complex"/>
    <property type="evidence" value="ECO:0007669"/>
    <property type="project" value="InterPro"/>
</dbReference>
<organism evidence="6 7">
    <name type="scientific">Gordonia terrae</name>
    <dbReference type="NCBI Taxonomy" id="2055"/>
    <lineage>
        <taxon>Bacteria</taxon>
        <taxon>Bacillati</taxon>
        <taxon>Actinomycetota</taxon>
        <taxon>Actinomycetes</taxon>
        <taxon>Mycobacteriales</taxon>
        <taxon>Gordoniaceae</taxon>
        <taxon>Gordonia</taxon>
    </lineage>
</organism>
<dbReference type="EMBL" id="CP029604">
    <property type="protein sequence ID" value="AWO82324.1"/>
    <property type="molecule type" value="Genomic_DNA"/>
</dbReference>
<protein>
    <recommendedName>
        <fullName evidence="3">Glycine cleavage system H protein</fullName>
    </recommendedName>
</protein>
<sequence length="133" mass="14069">MTNPALPENLSYTAEHEWIALAPGAEQTGDPVRVGITALAVENLGDLVYLELPDVGSTVTVGESCGEVESTKTVSELYPPVTGKVSIINTAAVENPEVVTSDPYGEGWLFAVIPDEVGELWTAAKYASEYGVQ</sequence>
<evidence type="ECO:0000256" key="3">
    <source>
        <dbReference type="HAMAP-Rule" id="MF_00272"/>
    </source>
</evidence>
<dbReference type="InterPro" id="IPR033753">
    <property type="entry name" value="GCV_H/Fam206"/>
</dbReference>
<comment type="cofactor">
    <cofactor evidence="3">
        <name>(R)-lipoate</name>
        <dbReference type="ChEBI" id="CHEBI:83088"/>
    </cofactor>
    <text evidence="3">Binds 1 lipoyl cofactor covalently.</text>
</comment>
<dbReference type="Gene3D" id="2.40.50.100">
    <property type="match status" value="1"/>
</dbReference>
<dbReference type="InterPro" id="IPR003016">
    <property type="entry name" value="2-oxoA_DH_lipoyl-BS"/>
</dbReference>
<dbReference type="RefSeq" id="WP_004021463.1">
    <property type="nucleotide sequence ID" value="NZ_CABEIC010000002.1"/>
</dbReference>
<evidence type="ECO:0000313" key="6">
    <source>
        <dbReference type="EMBL" id="AWO82324.1"/>
    </source>
</evidence>
<dbReference type="InterPro" id="IPR002930">
    <property type="entry name" value="GCV_H"/>
</dbReference>
<dbReference type="GO" id="GO:0005829">
    <property type="term" value="C:cytosol"/>
    <property type="evidence" value="ECO:0007669"/>
    <property type="project" value="TreeGrafter"/>
</dbReference>
<feature type="modified residue" description="N6-lipoyllysine" evidence="3 4">
    <location>
        <position position="72"/>
    </location>
</feature>